<reference evidence="3" key="1">
    <citation type="journal article" date="2021" name="Genome Biol. Evol.">
        <title>The assembled and annotated genome of the fairy-ring fungus Marasmius oreades.</title>
        <authorList>
            <person name="Hiltunen M."/>
            <person name="Ament-Velasquez S.L."/>
            <person name="Johannesson H."/>
        </authorList>
    </citation>
    <scope>NUCLEOTIDE SEQUENCE</scope>
    <source>
        <strain evidence="3">03SP1</strain>
    </source>
</reference>
<protein>
    <recommendedName>
        <fullName evidence="2">Protein kinase domain-containing protein</fullName>
    </recommendedName>
</protein>
<evidence type="ECO:0000313" key="4">
    <source>
        <dbReference type="Proteomes" id="UP001049176"/>
    </source>
</evidence>
<sequence>MKIEISKRCLVGDVFDMIFLSGDYDIPEKVQDIVRPYKSFLDLRYFTPRNPVPIHDMDELPKEQDLDDLISICPTALTALESARIASSSGGFFLNLVVEEPLPIERLSPDGYARFMSREIVVYLKELDITIAPSGNPHARVAYGRRGRKNPLWCKLVYKRELRIFASLKPLNPSAHHIATLLLRPYLLPTNQYLITMPDYGRDLGTVATERLCGSTIKRLAWQLCQAIEFLHSHDFCHLDIKPHNLAMNDESPEMKEALEEFETFLVPTILQRNPNFENGRSESSGRYLEEIHRGVLTICWCPLVLLLLHVSYFTTLIGSSWIFEHLGIN</sequence>
<dbReference type="GeneID" id="66080078"/>
<dbReference type="Proteomes" id="UP001049176">
    <property type="component" value="Chromosome 7"/>
</dbReference>
<comment type="caution">
    <text evidence="3">The sequence shown here is derived from an EMBL/GenBank/DDBJ whole genome shotgun (WGS) entry which is preliminary data.</text>
</comment>
<organism evidence="3 4">
    <name type="scientific">Marasmius oreades</name>
    <name type="common">fairy-ring Marasmius</name>
    <dbReference type="NCBI Taxonomy" id="181124"/>
    <lineage>
        <taxon>Eukaryota</taxon>
        <taxon>Fungi</taxon>
        <taxon>Dikarya</taxon>
        <taxon>Basidiomycota</taxon>
        <taxon>Agaricomycotina</taxon>
        <taxon>Agaricomycetes</taxon>
        <taxon>Agaricomycetidae</taxon>
        <taxon>Agaricales</taxon>
        <taxon>Marasmiineae</taxon>
        <taxon>Marasmiaceae</taxon>
        <taxon>Marasmius</taxon>
    </lineage>
</organism>
<dbReference type="InterPro" id="IPR011009">
    <property type="entry name" value="Kinase-like_dom_sf"/>
</dbReference>
<proteinExistence type="predicted"/>
<dbReference type="GO" id="GO:0004672">
    <property type="term" value="F:protein kinase activity"/>
    <property type="evidence" value="ECO:0007669"/>
    <property type="project" value="InterPro"/>
</dbReference>
<dbReference type="SUPFAM" id="SSF56112">
    <property type="entry name" value="Protein kinase-like (PK-like)"/>
    <property type="match status" value="1"/>
</dbReference>
<feature type="domain" description="Protein kinase" evidence="2">
    <location>
        <begin position="79"/>
        <end position="330"/>
    </location>
</feature>
<dbReference type="PROSITE" id="PS50011">
    <property type="entry name" value="PROTEIN_KINASE_DOM"/>
    <property type="match status" value="1"/>
</dbReference>
<dbReference type="GO" id="GO:0005524">
    <property type="term" value="F:ATP binding"/>
    <property type="evidence" value="ECO:0007669"/>
    <property type="project" value="InterPro"/>
</dbReference>
<feature type="transmembrane region" description="Helical" evidence="1">
    <location>
        <begin position="296"/>
        <end position="324"/>
    </location>
</feature>
<dbReference type="EMBL" id="CM032187">
    <property type="protein sequence ID" value="KAG7089306.1"/>
    <property type="molecule type" value="Genomic_DNA"/>
</dbReference>
<dbReference type="KEGG" id="more:E1B28_011003"/>
<keyword evidence="1" id="KW-0472">Membrane</keyword>
<evidence type="ECO:0000259" key="2">
    <source>
        <dbReference type="PROSITE" id="PS50011"/>
    </source>
</evidence>
<keyword evidence="1" id="KW-0812">Transmembrane</keyword>
<evidence type="ECO:0000313" key="3">
    <source>
        <dbReference type="EMBL" id="KAG7089306.1"/>
    </source>
</evidence>
<dbReference type="OrthoDB" id="10252171at2759"/>
<dbReference type="RefSeq" id="XP_043005776.1">
    <property type="nucleotide sequence ID" value="XM_043155992.1"/>
</dbReference>
<keyword evidence="1" id="KW-1133">Transmembrane helix</keyword>
<dbReference type="Gene3D" id="1.10.510.10">
    <property type="entry name" value="Transferase(Phosphotransferase) domain 1"/>
    <property type="match status" value="1"/>
</dbReference>
<accession>A0A9P7RT48</accession>
<evidence type="ECO:0000256" key="1">
    <source>
        <dbReference type="SAM" id="Phobius"/>
    </source>
</evidence>
<keyword evidence="4" id="KW-1185">Reference proteome</keyword>
<name>A0A9P7RT48_9AGAR</name>
<dbReference type="AlphaFoldDB" id="A0A9P7RT48"/>
<dbReference type="InterPro" id="IPR000719">
    <property type="entry name" value="Prot_kinase_dom"/>
</dbReference>
<gene>
    <name evidence="3" type="ORF">E1B28_011003</name>
</gene>